<dbReference type="InterPro" id="IPR016201">
    <property type="entry name" value="PSI"/>
</dbReference>
<keyword evidence="5" id="KW-0732">Signal</keyword>
<dbReference type="GO" id="GO:0017154">
    <property type="term" value="F:semaphorin receptor activity"/>
    <property type="evidence" value="ECO:0007669"/>
    <property type="project" value="InterPro"/>
</dbReference>
<dbReference type="Pfam" id="PF17960">
    <property type="entry name" value="TIG_plexin"/>
    <property type="match status" value="1"/>
</dbReference>
<dbReference type="InterPro" id="IPR031148">
    <property type="entry name" value="Plexin"/>
</dbReference>
<dbReference type="Gene3D" id="3.10.20.90">
    <property type="entry name" value="Phosphatidylinositol 3-kinase Catalytic Subunit, Chain A, domain 1"/>
    <property type="match status" value="1"/>
</dbReference>
<organism evidence="16 17">
    <name type="scientific">Meloidogyne hapla</name>
    <name type="common">Root-knot nematode worm</name>
    <dbReference type="NCBI Taxonomy" id="6305"/>
    <lineage>
        <taxon>Eukaryota</taxon>
        <taxon>Metazoa</taxon>
        <taxon>Ecdysozoa</taxon>
        <taxon>Nematoda</taxon>
        <taxon>Chromadorea</taxon>
        <taxon>Rhabditida</taxon>
        <taxon>Tylenchina</taxon>
        <taxon>Tylenchomorpha</taxon>
        <taxon>Tylenchoidea</taxon>
        <taxon>Meloidogynidae</taxon>
        <taxon>Meloidogyninae</taxon>
        <taxon>Meloidogyne</taxon>
    </lineage>
</organism>
<dbReference type="InterPro" id="IPR013548">
    <property type="entry name" value="Plexin_cytoplasmic_RasGAP_dom"/>
</dbReference>
<comment type="similarity">
    <text evidence="2">Belongs to the plexin family.</text>
</comment>
<keyword evidence="6" id="KW-0677">Repeat</keyword>
<dbReference type="InterPro" id="IPR001627">
    <property type="entry name" value="Semap_dom"/>
</dbReference>
<dbReference type="SMART" id="SM00429">
    <property type="entry name" value="IPT"/>
    <property type="match status" value="3"/>
</dbReference>
<dbReference type="InterPro" id="IPR002165">
    <property type="entry name" value="Plexin_repeat"/>
</dbReference>
<evidence type="ECO:0000256" key="6">
    <source>
        <dbReference type="ARBA" id="ARBA00022737"/>
    </source>
</evidence>
<dbReference type="InterPro" id="IPR014756">
    <property type="entry name" value="Ig_E-set"/>
</dbReference>
<evidence type="ECO:0000256" key="4">
    <source>
        <dbReference type="ARBA" id="ARBA00022692"/>
    </source>
</evidence>
<dbReference type="Gene3D" id="2.60.40.10">
    <property type="entry name" value="Immunoglobulins"/>
    <property type="match status" value="4"/>
</dbReference>
<comment type="subcellular location">
    <subcellularLocation>
        <location evidence="1">Cell membrane</location>
        <topology evidence="1">Single-pass type I membrane protein</topology>
    </subcellularLocation>
</comment>
<evidence type="ECO:0000256" key="7">
    <source>
        <dbReference type="ARBA" id="ARBA00022902"/>
    </source>
</evidence>
<proteinExistence type="inferred from homology"/>
<dbReference type="Proteomes" id="UP000095281">
    <property type="component" value="Unplaced"/>
</dbReference>
<dbReference type="InterPro" id="IPR015943">
    <property type="entry name" value="WD40/YVTN_repeat-like_dom_sf"/>
</dbReference>
<dbReference type="SUPFAM" id="SSF81296">
    <property type="entry name" value="E set domains"/>
    <property type="match status" value="2"/>
</dbReference>
<dbReference type="SMART" id="SM00423">
    <property type="entry name" value="PSI"/>
    <property type="match status" value="3"/>
</dbReference>
<evidence type="ECO:0000313" key="16">
    <source>
        <dbReference type="Proteomes" id="UP000095281"/>
    </source>
</evidence>
<dbReference type="SUPFAM" id="SSF103575">
    <property type="entry name" value="Plexin repeat"/>
    <property type="match status" value="1"/>
</dbReference>
<keyword evidence="16" id="KW-1185">Reference proteome</keyword>
<feature type="transmembrane region" description="Helical" evidence="14">
    <location>
        <begin position="1457"/>
        <end position="1478"/>
    </location>
</feature>
<evidence type="ECO:0000256" key="10">
    <source>
        <dbReference type="ARBA" id="ARBA00023157"/>
    </source>
</evidence>
<dbReference type="Gene3D" id="1.10.506.10">
    <property type="entry name" value="GTPase Activation - p120gap, domain 1"/>
    <property type="match status" value="2"/>
</dbReference>
<dbReference type="FunFam" id="2.60.40.10:FF:000203">
    <property type="entry name" value="Plexin B2"/>
    <property type="match status" value="1"/>
</dbReference>
<evidence type="ECO:0000256" key="3">
    <source>
        <dbReference type="ARBA" id="ARBA00022475"/>
    </source>
</evidence>
<dbReference type="OMA" id="KYNEQLM"/>
<keyword evidence="8 14" id="KW-1133">Transmembrane helix</keyword>
<dbReference type="InterPro" id="IPR041362">
    <property type="entry name" value="TIG2_plexin"/>
</dbReference>
<name>A0A1I8BP85_MELHA</name>
<sequence>MFEYNKFFDVPCFSGQAPSNFKNNKYKYHNQQKQRTLAPKTTGQKSQYIRTVPSFKLSAEQGEEPLYEIDRWKIKIENFQKTYSKNLSAFGRLTTKTTFILIFFIIFILSIQISGEEQQQQDEAILAVFRDSYEGHEVELQRMVMDRSTGRLYVGAVNHLYDLSPEGLAIREHALTGPRADSVLCADALNICKEPLVPTDSHIKALAIYPDSNKLIECISLYQGRCRTRNLSNIRRESDVRFSRPGIVPNDDHSSAQIFVGSGPSSGGSSSQPLVLYIGSTYVPVSLGPRDALDVPSVSSISLENGRLFEFTGQSISSGTYMKLDYRRIPFFRIDYIGGFEANGFAYFATRQPKYTPQPDTQPTISKVLNFLTFILLIPIVAATMRLKPTDLVLFGAFARGEGPERNLTTRDSALCAFSLRQIEAKFFENVRVCYNGNTRTNLPWFNSDKMCTATRYPDSEIMCGKDVNSYIGGEIPISARALLVDRTSLFTSLAISSVQTATVAFIGTSDGFLHKALLEGEDGQSHIFKSIQLSTDGHPILQDMELDEKNGFLYVLLRSDLYKVNIRLCVQSQDCHSCLHAGNPYCGWCLKPSACTTQEVCEADALNPRADWLNYKSGRCPAIRSVEPREQQITFSRPIHVRIENAPPALASHDGSNIATLYCSFHFPNHLLVNVSAMSREGDQVVCTTPIRSNLKNLLAGTQTINEVARDGLTTRLSIVQSADSAVLASTNFTFFDCHQLTSCQECASIRFPCDWCSLSARCVPNAEDICQGESLVNSVSRIGPSSRRGPEFCPRFSSPEGDLFVSSGQRRKIKVQASNLHEQMGAFKCQYKLIEENGVTHEKLAQREGNDIICEEMLFEFSGSGDGNGTATALFGIVWSGLKSTIFHPLDNSHRMKVIIYRCQQLAENCGVCLGLDSRKFECGWCEDEGYCSPKDDCKGGWLSRGSNNIVCPNPIIDDFQPRKGPINGGTKITILGSNLGLSFADVRDTVRVASAKCDVSEPEYLSSRRIVCYTRAPSTRQKQGQHVIVRLRDDRKYTAVSTETFTYTNPQITSFQPFRGPRSGGTDLTILGTDLDSGVAFNLSIGNSPCELRQRSSSMVVCRTGPASSEKPEYLVLNADGTQIRVDSVHFQYMLAFTIIAELFRFLICRTPPLELSMDRRVQLSIGRPLRVDYGFDLDGTLTGNLTSSADRTLPKLLVFPDPRLQPLPEVLTVRPGGDLVLKGHNLNLAASARDVRVTVGGMPCNVTALAINTLTCVLPVHLDEGQRDEQMDVLVYIGDKIEKVGEATQHFRVPDPSQWLILTIAVAFLGVFLALMLFIFYRRKATCHNRQLHYLKAQMNSIEMRVAQECKEAFHELQTNMNALAGSVPQGASFIPFLPYSVYAARILFPQFSGTSPASLHPVLRELTVEQDRALQVESSLRQLHCLLQNRIFLLCFVRSIDANKYLLVKDRVYVGSLLMVVLQLSAWFAFLMYKHLRRSAGKQLYQLYWATKQQTEKGPQDAITMDARYSLSEEKLLRASVDFRELTIFVLSDSAVCDTQVVRVLDCDSIGQVKERCFDAKYRTTPYSERPLTSEIDLELRTPTHRMVLQDLDGSSRFETGGFWRYNTLAHYKVEDKATFALVPRNATSSSYNLSLISDKSDKSSGGSCAFSSTHFHHQYTATANSPVLQKTSGGGGGSFFTTGSIGGHSIGGGRSAVDTLAATGAGTMRVFHLVRPPNSNASNGTEGQEQKMVTEIYLTRLLTMKGTLQKFIEDMLETIFSSASSPQSPFPHCIKYMFDFLDDQAREHGIVDPEVVHAWKSNSLPLRFWVNLIKNPDFIFDIQKPTRIEGSLNVVAQTLMDACSTHEQHLTKDSPSSKLLFANEMDKYRQWVQRFYAQVAEAEPIPDREMAMLLAEESQEHGQEFMIYSALNEIYSYVSQNKEMLFEELSQNEFALQQQLPEALQKLLDTMEVPPDAQLLNGSMLLSDTYADSKTRLVQPGAHLGNNGNFY</sequence>
<evidence type="ECO:0000256" key="9">
    <source>
        <dbReference type="ARBA" id="ARBA00023136"/>
    </source>
</evidence>
<keyword evidence="3" id="KW-1003">Cell membrane</keyword>
<dbReference type="PROSITE" id="PS51004">
    <property type="entry name" value="SEMA"/>
    <property type="match status" value="1"/>
</dbReference>
<feature type="domain" description="Sema" evidence="15">
    <location>
        <begin position="110"/>
        <end position="567"/>
    </location>
</feature>
<dbReference type="Pfam" id="PF01437">
    <property type="entry name" value="PSI"/>
    <property type="match status" value="1"/>
</dbReference>
<dbReference type="SMART" id="SM00630">
    <property type="entry name" value="Sema"/>
    <property type="match status" value="1"/>
</dbReference>
<evidence type="ECO:0000256" key="8">
    <source>
        <dbReference type="ARBA" id="ARBA00022989"/>
    </source>
</evidence>
<dbReference type="CDD" id="cd00603">
    <property type="entry name" value="IPT_PCSR"/>
    <property type="match status" value="1"/>
</dbReference>
<reference evidence="17" key="1">
    <citation type="submission" date="2016-11" db="UniProtKB">
        <authorList>
            <consortium name="WormBaseParasite"/>
        </authorList>
    </citation>
    <scope>IDENTIFICATION</scope>
</reference>
<dbReference type="InterPro" id="IPR036352">
    <property type="entry name" value="Semap_dom_sf"/>
</dbReference>
<dbReference type="InterPro" id="IPR013783">
    <property type="entry name" value="Ig-like_fold"/>
</dbReference>
<dbReference type="InterPro" id="IPR002909">
    <property type="entry name" value="IPT_dom"/>
</dbReference>
<dbReference type="WBParaSite" id="MhA1_Contig342.frz3.fgene2">
    <property type="protein sequence ID" value="MhA1_Contig342.frz3.fgene2"/>
    <property type="gene ID" value="MhA1_Contig342.frz3.fgene2"/>
</dbReference>
<dbReference type="Pfam" id="PF18020">
    <property type="entry name" value="TIG_2"/>
    <property type="match status" value="1"/>
</dbReference>
<protein>
    <submittedName>
        <fullName evidence="17">Sema domain-containing protein</fullName>
    </submittedName>
</protein>
<dbReference type="GO" id="GO:0030334">
    <property type="term" value="P:regulation of cell migration"/>
    <property type="evidence" value="ECO:0007669"/>
    <property type="project" value="TreeGrafter"/>
</dbReference>
<keyword evidence="10" id="KW-1015">Disulfide bond</keyword>
<dbReference type="InterPro" id="IPR008936">
    <property type="entry name" value="Rho_GTPase_activation_prot"/>
</dbReference>
<keyword evidence="7" id="KW-0524">Neurogenesis</keyword>
<dbReference type="InterPro" id="IPR046800">
    <property type="entry name" value="Plexin_RBD"/>
</dbReference>
<accession>A0A1I8BP85</accession>
<evidence type="ECO:0000256" key="13">
    <source>
        <dbReference type="PROSITE-ProRule" id="PRU00352"/>
    </source>
</evidence>
<feature type="transmembrane region" description="Helical" evidence="14">
    <location>
        <begin position="93"/>
        <end position="113"/>
    </location>
</feature>
<evidence type="ECO:0000256" key="11">
    <source>
        <dbReference type="ARBA" id="ARBA00023170"/>
    </source>
</evidence>
<dbReference type="GO" id="GO:0007399">
    <property type="term" value="P:nervous system development"/>
    <property type="evidence" value="ECO:0007669"/>
    <property type="project" value="UniProtKB-KW"/>
</dbReference>
<dbReference type="Pfam" id="PF20170">
    <property type="entry name" value="Plexin_RBD"/>
    <property type="match status" value="1"/>
</dbReference>
<dbReference type="PANTHER" id="PTHR22625">
    <property type="entry name" value="PLEXIN"/>
    <property type="match status" value="1"/>
</dbReference>
<dbReference type="SUPFAM" id="SSF101912">
    <property type="entry name" value="Sema domain"/>
    <property type="match status" value="1"/>
</dbReference>
<evidence type="ECO:0000313" key="17">
    <source>
        <dbReference type="WBParaSite" id="MhA1_Contig342.frz3.fgene2"/>
    </source>
</evidence>
<keyword evidence="4 14" id="KW-0812">Transmembrane</keyword>
<evidence type="ECO:0000259" key="15">
    <source>
        <dbReference type="PROSITE" id="PS51004"/>
    </source>
</evidence>
<keyword evidence="12" id="KW-0325">Glycoprotein</keyword>
<dbReference type="Pfam" id="PF01403">
    <property type="entry name" value="Sema"/>
    <property type="match status" value="1"/>
</dbReference>
<evidence type="ECO:0000256" key="5">
    <source>
        <dbReference type="ARBA" id="ARBA00022729"/>
    </source>
</evidence>
<evidence type="ECO:0000256" key="14">
    <source>
        <dbReference type="SAM" id="Phobius"/>
    </source>
</evidence>
<evidence type="ECO:0000256" key="1">
    <source>
        <dbReference type="ARBA" id="ARBA00004251"/>
    </source>
</evidence>
<dbReference type="PANTHER" id="PTHR22625:SF70">
    <property type="entry name" value="PLEXIN A, ISOFORM A"/>
    <property type="match status" value="1"/>
</dbReference>
<comment type="caution">
    <text evidence="13">Lacks conserved residue(s) required for the propagation of feature annotation.</text>
</comment>
<evidence type="ECO:0000256" key="2">
    <source>
        <dbReference type="ARBA" id="ARBA00010297"/>
    </source>
</evidence>
<keyword evidence="11" id="KW-0675">Receptor</keyword>
<dbReference type="Pfam" id="PF01833">
    <property type="entry name" value="TIG"/>
    <property type="match status" value="3"/>
</dbReference>
<keyword evidence="9 14" id="KW-0472">Membrane</keyword>
<dbReference type="SUPFAM" id="SSF48350">
    <property type="entry name" value="GTPase activation domain, GAP"/>
    <property type="match status" value="1"/>
</dbReference>
<dbReference type="Pfam" id="PF08337">
    <property type="entry name" value="Plexin_cytopl"/>
    <property type="match status" value="2"/>
</dbReference>
<dbReference type="Gene3D" id="2.130.10.10">
    <property type="entry name" value="YVTN repeat-like/Quinoprotein amine dehydrogenase"/>
    <property type="match status" value="2"/>
</dbReference>
<dbReference type="GO" id="GO:0002116">
    <property type="term" value="C:semaphorin receptor complex"/>
    <property type="evidence" value="ECO:0007669"/>
    <property type="project" value="TreeGrafter"/>
</dbReference>
<evidence type="ECO:0000256" key="12">
    <source>
        <dbReference type="ARBA" id="ARBA00023180"/>
    </source>
</evidence>
<dbReference type="InterPro" id="IPR041019">
    <property type="entry name" value="TIG1_plexin"/>
</dbReference>
<feature type="transmembrane region" description="Helical" evidence="14">
    <location>
        <begin position="1303"/>
        <end position="1325"/>
    </location>
</feature>
<dbReference type="GO" id="GO:0005886">
    <property type="term" value="C:plasma membrane"/>
    <property type="evidence" value="ECO:0007669"/>
    <property type="project" value="UniProtKB-SubCell"/>
</dbReference>
<dbReference type="CDD" id="cd11236">
    <property type="entry name" value="Sema_plexin_like"/>
    <property type="match status" value="1"/>
</dbReference>